<comment type="similarity">
    <text evidence="5">Belongs to the protein kinase superfamily. Ser/Thr protein kinase family. GCN2 subfamily.</text>
</comment>
<dbReference type="GO" id="GO:0005524">
    <property type="term" value="F:ATP binding"/>
    <property type="evidence" value="ECO:0007669"/>
    <property type="project" value="UniProtKB-KW"/>
</dbReference>
<keyword evidence="3 7" id="KW-0418">Kinase</keyword>
<evidence type="ECO:0000256" key="2">
    <source>
        <dbReference type="ARBA" id="ARBA00022741"/>
    </source>
</evidence>
<gene>
    <name evidence="7" type="ORF">C9I49_18705</name>
</gene>
<protein>
    <submittedName>
        <fullName evidence="7">Protein kinase</fullName>
    </submittedName>
</protein>
<evidence type="ECO:0000313" key="8">
    <source>
        <dbReference type="Proteomes" id="UP000245056"/>
    </source>
</evidence>
<dbReference type="GO" id="GO:0005737">
    <property type="term" value="C:cytoplasm"/>
    <property type="evidence" value="ECO:0007669"/>
    <property type="project" value="TreeGrafter"/>
</dbReference>
<proteinExistence type="inferred from homology"/>
<feature type="domain" description="Protein kinase" evidence="6">
    <location>
        <begin position="18"/>
        <end position="307"/>
    </location>
</feature>
<dbReference type="RefSeq" id="WP_109521568.1">
    <property type="nucleotide sequence ID" value="NZ_QFAW01000026.1"/>
</dbReference>
<name>A0A2U2D585_9PSED</name>
<dbReference type="SUPFAM" id="SSF56112">
    <property type="entry name" value="Protein kinase-like (PK-like)"/>
    <property type="match status" value="1"/>
</dbReference>
<evidence type="ECO:0000313" key="7">
    <source>
        <dbReference type="EMBL" id="PWE42527.1"/>
    </source>
</evidence>
<evidence type="ECO:0000256" key="3">
    <source>
        <dbReference type="ARBA" id="ARBA00022777"/>
    </source>
</evidence>
<dbReference type="PROSITE" id="PS00108">
    <property type="entry name" value="PROTEIN_KINASE_ST"/>
    <property type="match status" value="1"/>
</dbReference>
<dbReference type="PANTHER" id="PTHR11042">
    <property type="entry name" value="EUKARYOTIC TRANSLATION INITIATION FACTOR 2-ALPHA KINASE EIF2-ALPHA KINASE -RELATED"/>
    <property type="match status" value="1"/>
</dbReference>
<dbReference type="InterPro" id="IPR000719">
    <property type="entry name" value="Prot_kinase_dom"/>
</dbReference>
<comment type="caution">
    <text evidence="7">The sequence shown here is derived from an EMBL/GenBank/DDBJ whole genome shotgun (WGS) entry which is preliminary data.</text>
</comment>
<accession>A0A2U2D585</accession>
<dbReference type="SMART" id="SM00220">
    <property type="entry name" value="S_TKc"/>
    <property type="match status" value="1"/>
</dbReference>
<dbReference type="OrthoDB" id="9801841at2"/>
<keyword evidence="4" id="KW-0067">ATP-binding</keyword>
<dbReference type="AlphaFoldDB" id="A0A2U2D585"/>
<dbReference type="Proteomes" id="UP000245056">
    <property type="component" value="Unassembled WGS sequence"/>
</dbReference>
<evidence type="ECO:0000256" key="5">
    <source>
        <dbReference type="ARBA" id="ARBA00037982"/>
    </source>
</evidence>
<dbReference type="GO" id="GO:0004672">
    <property type="term" value="F:protein kinase activity"/>
    <property type="evidence" value="ECO:0007669"/>
    <property type="project" value="InterPro"/>
</dbReference>
<dbReference type="InterPro" id="IPR008271">
    <property type="entry name" value="Ser/Thr_kinase_AS"/>
</dbReference>
<dbReference type="Gene3D" id="1.10.510.10">
    <property type="entry name" value="Transferase(Phosphotransferase) domain 1"/>
    <property type="match status" value="1"/>
</dbReference>
<evidence type="ECO:0000256" key="4">
    <source>
        <dbReference type="ARBA" id="ARBA00022840"/>
    </source>
</evidence>
<dbReference type="InterPro" id="IPR011009">
    <property type="entry name" value="Kinase-like_dom_sf"/>
</dbReference>
<reference evidence="7 8" key="1">
    <citation type="submission" date="2018-05" db="EMBL/GenBank/DDBJ databases">
        <title>Genome sequences of two Antarctic strains of Pseudomonas prosekii: insights into adaptation to extreme conditions.</title>
        <authorList>
            <person name="Snopkova K."/>
            <person name="Dufkova K."/>
            <person name="Cejkova D."/>
            <person name="Sedlacek I."/>
            <person name="Smajs D."/>
        </authorList>
    </citation>
    <scope>NUCLEOTIDE SEQUENCE [LARGE SCALE GENOMIC DNA]</scope>
    <source>
        <strain evidence="7 8">P2673</strain>
    </source>
</reference>
<dbReference type="PANTHER" id="PTHR11042:SF190">
    <property type="entry name" value="MITOSIS INHIBITOR PROTEIN KINASE MIK1"/>
    <property type="match status" value="1"/>
</dbReference>
<dbReference type="Pfam" id="PF00069">
    <property type="entry name" value="Pkinase"/>
    <property type="match status" value="1"/>
</dbReference>
<dbReference type="EMBL" id="QFAW01000026">
    <property type="protein sequence ID" value="PWE42527.1"/>
    <property type="molecule type" value="Genomic_DNA"/>
</dbReference>
<keyword evidence="2" id="KW-0547">Nucleotide-binding</keyword>
<organism evidence="7 8">
    <name type="scientific">Pseudomonas prosekii</name>
    <dbReference type="NCBI Taxonomy" id="1148509"/>
    <lineage>
        <taxon>Bacteria</taxon>
        <taxon>Pseudomonadati</taxon>
        <taxon>Pseudomonadota</taxon>
        <taxon>Gammaproteobacteria</taxon>
        <taxon>Pseudomonadales</taxon>
        <taxon>Pseudomonadaceae</taxon>
        <taxon>Pseudomonas</taxon>
    </lineage>
</organism>
<sequence>MTDTHSSWVDDKKWKPRWDKTEELTGGGQGEAYRAQRSSDGKIGFLKIIKSKNDAERRARFFREATAYDSFGVDGIPRFIESNAHRHADDSIAPFIVTEFIKGPTLRSWRELQASVSIETAVTITLRLLDILQACHSQGCVHRDVKPDNIILEGGFPERFWLLDFGISYHDLADIDFQTEHWQEVGNRFLRLPELSAGSLSKQDPRSDICFAAGILFYLLTGDHPDVLEDGEGRLPHQRSSAMAKLQQAAPAQLSWLLAIFDEAFATKLVDRFATVQAMRDRIERMLHDQPTNSSANEDLAALREMLDTSVNRRLMTTIAKLTDGLRKVKDVFNQVQQSIGGNLSISQTGWNVTGENGQNTLFWTHHGSTDRILSVTYEFVPAGEELLLRMSRQTVYRTDFAQPDYGDGFESAVTKWLAARLRAVLSDPNALPSEADIFCEISPCGSLEEAATEAARRNLPILAFVFDPTQPERGKLRWSLGYFLENRRTRDIMNGAFVTALVPLSAINAISEILTQQSMERPRWLVLDQKLRPLEQQVIHANPQGAEIAVGELAKRYGTGTGPSA</sequence>
<keyword evidence="1" id="KW-0808">Transferase</keyword>
<evidence type="ECO:0000256" key="1">
    <source>
        <dbReference type="ARBA" id="ARBA00022679"/>
    </source>
</evidence>
<dbReference type="InterPro" id="IPR050339">
    <property type="entry name" value="CC_SR_Kinase"/>
</dbReference>
<dbReference type="PROSITE" id="PS50011">
    <property type="entry name" value="PROTEIN_KINASE_DOM"/>
    <property type="match status" value="1"/>
</dbReference>
<evidence type="ECO:0000259" key="6">
    <source>
        <dbReference type="PROSITE" id="PS50011"/>
    </source>
</evidence>